<dbReference type="InterPro" id="IPR023296">
    <property type="entry name" value="Glyco_hydro_beta-prop_sf"/>
</dbReference>
<dbReference type="PANTHER" id="PTHR43772">
    <property type="entry name" value="ENDO-1,4-BETA-XYLANASE"/>
    <property type="match status" value="1"/>
</dbReference>
<protein>
    <submittedName>
        <fullName evidence="10">Family 43 glycosylhydrolase</fullName>
    </submittedName>
</protein>
<keyword evidence="2" id="KW-0624">Polysaccharide degradation</keyword>
<dbReference type="Pfam" id="PF05270">
    <property type="entry name" value="AbfB"/>
    <property type="match status" value="1"/>
</dbReference>
<reference evidence="10 11" key="2">
    <citation type="submission" date="2020-04" db="EMBL/GenBank/DDBJ databases">
        <authorList>
            <person name="Fomenkov A."/>
            <person name="Anton B.P."/>
            <person name="Roberts R.J."/>
        </authorList>
    </citation>
    <scope>NUCLEOTIDE SEQUENCE [LARGE SCALE GENOMIC DNA]</scope>
    <source>
        <strain evidence="10 11">S2</strain>
    </source>
</reference>
<dbReference type="Gene3D" id="2.115.10.20">
    <property type="entry name" value="Glycosyl hydrolase domain, family 43"/>
    <property type="match status" value="1"/>
</dbReference>
<keyword evidence="2" id="KW-0858">Xylan degradation</keyword>
<evidence type="ECO:0000256" key="1">
    <source>
        <dbReference type="ARBA" id="ARBA00009865"/>
    </source>
</evidence>
<evidence type="ECO:0000313" key="10">
    <source>
        <dbReference type="EMBL" id="QIZ07711.1"/>
    </source>
</evidence>
<dbReference type="CDD" id="cd18618">
    <property type="entry name" value="GH43_Xsa43E-like"/>
    <property type="match status" value="1"/>
</dbReference>
<dbReference type="InterPro" id="IPR036195">
    <property type="entry name" value="AbfB_ABD_sf"/>
</dbReference>
<sequence length="656" mass="72867">MKKVVSKIMLSTLLLSSFSTAAYADNPIIKDKFTGDPAALVQGDKVYLYAGHDEASAGGNFYFMPEWVIYSSTDMENWKQEGSLSVKDTFSWAREDAAWASQVIERDGTFYWYVATNNKDGSGYCIGVATSQSPTEGFKDALGKPLITNQMTTSNISWDDIDPTVLVDDDGQGYLYWGNSYPYYAKLKPNMIELDGDIQKVTINNLKGGFTEAPWIHKRNGKYYLSFAHNWPEGLAYAMSESPTGPWEYKGMLMDPFTSDPNDKNNSNTSHQSIINFKGKSYIIYHTAALPTGSSYRRSVSIDRLYYNPDGTIKKVVPTSTGLDGEGQKLQSYSFLDRYIRHYNNDARIDPLDVLNISNFDARWQIVPGLANSGEEYVSIQSVNKPGFYLRHSNNDLALVKNDGTDLFKADATFKKVPGLSDPNWASFQSYNFPNLYIKQKDYLLKLEQVNTEGDKENATFKMSEANVKDVQLNIDSLTLQQNDESSLSAVVLPSSVLNQKVTFTSSDPNVVSISNSTYNPEDGKTTVTIAAKSPGKADIIATTDEGQFADSATITVEKQMPTTIKDLKISVNNRKVLIEGYLTQKKGTDVAVRVTAPNGKLDYLDQITTEDDGKFSYVFTLSNHAAGKYDVSLGAADFSEIVNTSFQYKPGPQNQ</sequence>
<name>A0A6H1P352_PRIMG</name>
<gene>
    <name evidence="10" type="ORF">HFZ78_14020</name>
</gene>
<dbReference type="GO" id="GO:0046556">
    <property type="term" value="F:alpha-L-arabinofuranosidase activity"/>
    <property type="evidence" value="ECO:0007669"/>
    <property type="project" value="InterPro"/>
</dbReference>
<dbReference type="Pfam" id="PF04616">
    <property type="entry name" value="Glyco_hydro_43"/>
    <property type="match status" value="1"/>
</dbReference>
<evidence type="ECO:0000259" key="9">
    <source>
        <dbReference type="SMART" id="SM00635"/>
    </source>
</evidence>
<feature type="signal peptide" evidence="8">
    <location>
        <begin position="1"/>
        <end position="24"/>
    </location>
</feature>
<dbReference type="Gene3D" id="2.60.40.1080">
    <property type="match status" value="1"/>
</dbReference>
<dbReference type="PANTHER" id="PTHR43772:SF2">
    <property type="entry name" value="PUTATIVE (AFU_ORTHOLOGUE AFUA_2G04480)-RELATED"/>
    <property type="match status" value="1"/>
</dbReference>
<dbReference type="InterPro" id="IPR003343">
    <property type="entry name" value="Big_2"/>
</dbReference>
<dbReference type="Pfam" id="PF02368">
    <property type="entry name" value="Big_2"/>
    <property type="match status" value="1"/>
</dbReference>
<evidence type="ECO:0000256" key="6">
    <source>
        <dbReference type="PIRSR" id="PIRSR606710-1"/>
    </source>
</evidence>
<dbReference type="InterPro" id="IPR052176">
    <property type="entry name" value="Glycosyl_Hydrlase_43_Enz"/>
</dbReference>
<accession>A0A6H1P352</accession>
<dbReference type="AlphaFoldDB" id="A0A6H1P352"/>
<dbReference type="EMBL" id="CP051128">
    <property type="protein sequence ID" value="QIZ07711.1"/>
    <property type="molecule type" value="Genomic_DNA"/>
</dbReference>
<dbReference type="CDD" id="cd23399">
    <property type="entry name" value="beta-trefoil_ABD_ABFB"/>
    <property type="match status" value="1"/>
</dbReference>
<evidence type="ECO:0000313" key="11">
    <source>
        <dbReference type="Proteomes" id="UP000501868"/>
    </source>
</evidence>
<feature type="active site" description="Proton donor" evidence="6">
    <location>
        <position position="212"/>
    </location>
</feature>
<comment type="similarity">
    <text evidence="1">Belongs to the glycosyl hydrolase 43 family.</text>
</comment>
<feature type="chain" id="PRO_5026008224" evidence="8">
    <location>
        <begin position="25"/>
        <end position="656"/>
    </location>
</feature>
<dbReference type="SUPFAM" id="SSF49373">
    <property type="entry name" value="Invasin/intimin cell-adhesion fragments"/>
    <property type="match status" value="1"/>
</dbReference>
<keyword evidence="3 10" id="KW-0378">Hydrolase</keyword>
<dbReference type="InterPro" id="IPR006710">
    <property type="entry name" value="Glyco_hydro_43"/>
</dbReference>
<evidence type="ECO:0000256" key="3">
    <source>
        <dbReference type="ARBA" id="ARBA00022801"/>
    </source>
</evidence>
<keyword evidence="8" id="KW-0732">Signal</keyword>
<dbReference type="InterPro" id="IPR007934">
    <property type="entry name" value="AbfB_ABD"/>
</dbReference>
<keyword evidence="4" id="KW-0119">Carbohydrate metabolism</keyword>
<dbReference type="SMART" id="SM00635">
    <property type="entry name" value="BID_2"/>
    <property type="match status" value="1"/>
</dbReference>
<reference evidence="10 11" key="1">
    <citation type="submission" date="2020-04" db="EMBL/GenBank/DDBJ databases">
        <title>Genome-Wide Identification of 5-Methylcytosine Sites in Bacterial Genomes By High-Throughput Sequencing of MspJI Restriction Fragments.</title>
        <authorList>
            <person name="Wu V."/>
        </authorList>
    </citation>
    <scope>NUCLEOTIDE SEQUENCE [LARGE SCALE GENOMIC DNA]</scope>
    <source>
        <strain evidence="10 11">S2</strain>
    </source>
</reference>
<proteinExistence type="inferred from homology"/>
<evidence type="ECO:0000256" key="7">
    <source>
        <dbReference type="PIRSR" id="PIRSR606710-2"/>
    </source>
</evidence>
<dbReference type="Gene3D" id="2.80.10.50">
    <property type="match status" value="1"/>
</dbReference>
<dbReference type="InterPro" id="IPR008964">
    <property type="entry name" value="Invasin/intimin_cell_adhesion"/>
</dbReference>
<feature type="domain" description="BIG2" evidence="9">
    <location>
        <begin position="467"/>
        <end position="554"/>
    </location>
</feature>
<dbReference type="SUPFAM" id="SSF75005">
    <property type="entry name" value="Arabinanase/levansucrase/invertase"/>
    <property type="match status" value="1"/>
</dbReference>
<feature type="site" description="Important for catalytic activity, responsible for pKa modulation of the active site Glu and correct orientation of both the proton donor and substrate" evidence="7">
    <location>
        <position position="162"/>
    </location>
</feature>
<evidence type="ECO:0000256" key="2">
    <source>
        <dbReference type="ARBA" id="ARBA00022651"/>
    </source>
</evidence>
<dbReference type="Proteomes" id="UP000501868">
    <property type="component" value="Chromosome"/>
</dbReference>
<feature type="active site" description="Proton acceptor" evidence="6">
    <location>
        <position position="36"/>
    </location>
</feature>
<dbReference type="GO" id="GO:0045493">
    <property type="term" value="P:xylan catabolic process"/>
    <property type="evidence" value="ECO:0007669"/>
    <property type="project" value="UniProtKB-KW"/>
</dbReference>
<organism evidence="10 11">
    <name type="scientific">Priestia megaterium</name>
    <name type="common">Bacillus megaterium</name>
    <dbReference type="NCBI Taxonomy" id="1404"/>
    <lineage>
        <taxon>Bacteria</taxon>
        <taxon>Bacillati</taxon>
        <taxon>Bacillota</taxon>
        <taxon>Bacilli</taxon>
        <taxon>Bacillales</taxon>
        <taxon>Bacillaceae</taxon>
        <taxon>Priestia</taxon>
    </lineage>
</organism>
<evidence type="ECO:0000256" key="5">
    <source>
        <dbReference type="ARBA" id="ARBA00023295"/>
    </source>
</evidence>
<evidence type="ECO:0000256" key="4">
    <source>
        <dbReference type="ARBA" id="ARBA00023277"/>
    </source>
</evidence>
<evidence type="ECO:0000256" key="8">
    <source>
        <dbReference type="SAM" id="SignalP"/>
    </source>
</evidence>
<dbReference type="SUPFAM" id="SSF110221">
    <property type="entry name" value="AbfB domain"/>
    <property type="match status" value="1"/>
</dbReference>
<dbReference type="GO" id="GO:0046373">
    <property type="term" value="P:L-arabinose metabolic process"/>
    <property type="evidence" value="ECO:0007669"/>
    <property type="project" value="InterPro"/>
</dbReference>
<keyword evidence="5" id="KW-0326">Glycosidase</keyword>